<dbReference type="RefSeq" id="WP_305999190.1">
    <property type="nucleotide sequence ID" value="NZ_JASNFN010000005.1"/>
</dbReference>
<keyword evidence="10" id="KW-1185">Reference proteome</keyword>
<dbReference type="PANTHER" id="PTHR30151">
    <property type="entry name" value="ALKANE SULFONATE ABC TRANSPORTER-RELATED, MEMBRANE SUBUNIT"/>
    <property type="match status" value="1"/>
</dbReference>
<evidence type="ECO:0000256" key="7">
    <source>
        <dbReference type="RuleBase" id="RU363032"/>
    </source>
</evidence>
<feature type="transmembrane region" description="Helical" evidence="7">
    <location>
        <begin position="238"/>
        <end position="257"/>
    </location>
</feature>
<gene>
    <name evidence="9" type="ORF">QOZ88_07600</name>
</gene>
<feature type="domain" description="ABC transmembrane type-1" evidence="8">
    <location>
        <begin position="77"/>
        <end position="261"/>
    </location>
</feature>
<evidence type="ECO:0000256" key="3">
    <source>
        <dbReference type="ARBA" id="ARBA00022475"/>
    </source>
</evidence>
<dbReference type="Pfam" id="PF00528">
    <property type="entry name" value="BPD_transp_1"/>
    <property type="match status" value="1"/>
</dbReference>
<feature type="transmembrane region" description="Helical" evidence="7">
    <location>
        <begin position="115"/>
        <end position="137"/>
    </location>
</feature>
<dbReference type="Proteomes" id="UP001233673">
    <property type="component" value="Unassembled WGS sequence"/>
</dbReference>
<proteinExistence type="inferred from homology"/>
<keyword evidence="4 7" id="KW-0812">Transmembrane</keyword>
<keyword evidence="6 7" id="KW-0472">Membrane</keyword>
<accession>A0ABT9IAA4</accession>
<comment type="similarity">
    <text evidence="7">Belongs to the binding-protein-dependent transport system permease family.</text>
</comment>
<evidence type="ECO:0000256" key="1">
    <source>
        <dbReference type="ARBA" id="ARBA00004651"/>
    </source>
</evidence>
<keyword evidence="2 7" id="KW-0813">Transport</keyword>
<protein>
    <submittedName>
        <fullName evidence="9">ABC transporter permease</fullName>
    </submittedName>
</protein>
<evidence type="ECO:0000313" key="9">
    <source>
        <dbReference type="EMBL" id="MDP5182501.1"/>
    </source>
</evidence>
<dbReference type="SUPFAM" id="SSF161098">
    <property type="entry name" value="MetI-like"/>
    <property type="match status" value="1"/>
</dbReference>
<dbReference type="Gene3D" id="1.10.3720.10">
    <property type="entry name" value="MetI-like"/>
    <property type="match status" value="1"/>
</dbReference>
<dbReference type="InterPro" id="IPR035906">
    <property type="entry name" value="MetI-like_sf"/>
</dbReference>
<keyword evidence="3" id="KW-1003">Cell membrane</keyword>
<evidence type="ECO:0000256" key="2">
    <source>
        <dbReference type="ARBA" id="ARBA00022448"/>
    </source>
</evidence>
<dbReference type="CDD" id="cd06261">
    <property type="entry name" value="TM_PBP2"/>
    <property type="match status" value="1"/>
</dbReference>
<name>A0ABT9IAA4_9ACTN</name>
<feature type="transmembrane region" description="Helical" evidence="7">
    <location>
        <begin position="21"/>
        <end position="45"/>
    </location>
</feature>
<dbReference type="InterPro" id="IPR000515">
    <property type="entry name" value="MetI-like"/>
</dbReference>
<evidence type="ECO:0000256" key="6">
    <source>
        <dbReference type="ARBA" id="ARBA00023136"/>
    </source>
</evidence>
<keyword evidence="5 7" id="KW-1133">Transmembrane helix</keyword>
<organism evidence="9 10">
    <name type="scientific">Blastococcus carthaginiensis</name>
    <dbReference type="NCBI Taxonomy" id="3050034"/>
    <lineage>
        <taxon>Bacteria</taxon>
        <taxon>Bacillati</taxon>
        <taxon>Actinomycetota</taxon>
        <taxon>Actinomycetes</taxon>
        <taxon>Geodermatophilales</taxon>
        <taxon>Geodermatophilaceae</taxon>
        <taxon>Blastococcus</taxon>
    </lineage>
</organism>
<comment type="subcellular location">
    <subcellularLocation>
        <location evidence="1 7">Cell membrane</location>
        <topology evidence="1 7">Multi-pass membrane protein</topology>
    </subcellularLocation>
</comment>
<feature type="transmembrane region" description="Helical" evidence="7">
    <location>
        <begin position="84"/>
        <end position="103"/>
    </location>
</feature>
<comment type="caution">
    <text evidence="9">The sequence shown here is derived from an EMBL/GenBank/DDBJ whole genome shotgun (WGS) entry which is preliminary data.</text>
</comment>
<dbReference type="PROSITE" id="PS50928">
    <property type="entry name" value="ABC_TM1"/>
    <property type="match status" value="1"/>
</dbReference>
<feature type="transmembrane region" description="Helical" evidence="7">
    <location>
        <begin position="143"/>
        <end position="165"/>
    </location>
</feature>
<dbReference type="PANTHER" id="PTHR30151:SF0">
    <property type="entry name" value="ABC TRANSPORTER PERMEASE PROTEIN MJ0413-RELATED"/>
    <property type="match status" value="1"/>
</dbReference>
<evidence type="ECO:0000256" key="4">
    <source>
        <dbReference type="ARBA" id="ARBA00022692"/>
    </source>
</evidence>
<sequence>MSIIDAPARVRVLSIPRKRRGRAAATVAMRYALSLGIGLLIWQLLAMSYGPALVASPGQTLSSAIELARDGRLFESVIASSRRILIGWGLGILVGAPLGLLMGRVKVVRQLMDPYIEFFRFIPPIAFVTLAIVWLGLGEASKIVLIFYTSVFIVTISAISGVLAIPEDKLRAASSLGANRRQILKWVVLPASVPSIVTGSRLAMGNSFLTIVSAEIVAADVGIGALIWQSRNFGRIDWVFVGIITLGILGFIFDRILRIVAGRVLARYSVKL</sequence>
<evidence type="ECO:0000259" key="8">
    <source>
        <dbReference type="PROSITE" id="PS50928"/>
    </source>
</evidence>
<dbReference type="EMBL" id="JASNFN010000005">
    <property type="protein sequence ID" value="MDP5182501.1"/>
    <property type="molecule type" value="Genomic_DNA"/>
</dbReference>
<evidence type="ECO:0000313" key="10">
    <source>
        <dbReference type="Proteomes" id="UP001233673"/>
    </source>
</evidence>
<evidence type="ECO:0000256" key="5">
    <source>
        <dbReference type="ARBA" id="ARBA00022989"/>
    </source>
</evidence>
<reference evidence="10" key="1">
    <citation type="submission" date="2023-05" db="EMBL/GenBank/DDBJ databases">
        <title>Draft genome of Pseudofrankia sp. BMG5.37.</title>
        <authorList>
            <person name="Gtari M."/>
            <person name="Ghodhbane F."/>
            <person name="Sbissi I."/>
        </authorList>
    </citation>
    <scope>NUCLEOTIDE SEQUENCE [LARGE SCALE GENOMIC DNA]</scope>
    <source>
        <strain evidence="10">BMG 814</strain>
    </source>
</reference>